<keyword evidence="3" id="KW-0028">Amino-acid biosynthesis</keyword>
<dbReference type="Gene3D" id="3.40.1160.10">
    <property type="entry name" value="Acetylglutamate kinase-like"/>
    <property type="match status" value="1"/>
</dbReference>
<dbReference type="InterPro" id="IPR036393">
    <property type="entry name" value="AceGlu_kinase-like_sf"/>
</dbReference>
<evidence type="ECO:0000256" key="4">
    <source>
        <dbReference type="ARBA" id="ARBA00022679"/>
    </source>
</evidence>
<evidence type="ECO:0000256" key="5">
    <source>
        <dbReference type="ARBA" id="ARBA00022741"/>
    </source>
</evidence>
<dbReference type="Pfam" id="PF00696">
    <property type="entry name" value="AA_kinase"/>
    <property type="match status" value="1"/>
</dbReference>
<dbReference type="PROSITE" id="PS51731">
    <property type="entry name" value="GNAT_NAGS"/>
    <property type="match status" value="1"/>
</dbReference>
<dbReference type="Pfam" id="PF04768">
    <property type="entry name" value="NAT"/>
    <property type="match status" value="1"/>
</dbReference>
<keyword evidence="10" id="KW-1185">Reference proteome</keyword>
<dbReference type="SUPFAM" id="SSF53633">
    <property type="entry name" value="Carbamate kinase-like"/>
    <property type="match status" value="1"/>
</dbReference>
<dbReference type="NCBIfam" id="TIGR00761">
    <property type="entry name" value="argB"/>
    <property type="match status" value="1"/>
</dbReference>
<evidence type="ECO:0000256" key="1">
    <source>
        <dbReference type="ARBA" id="ARBA00004828"/>
    </source>
</evidence>
<dbReference type="InterPro" id="IPR004662">
    <property type="entry name" value="AcgluKinase_fam"/>
</dbReference>
<dbReference type="PANTHER" id="PTHR23342:SF0">
    <property type="entry name" value="N-ACETYLGLUTAMATE SYNTHASE, MITOCHONDRIAL"/>
    <property type="match status" value="1"/>
</dbReference>
<accession>A0ABQ8RQI1</accession>
<evidence type="ECO:0000256" key="2">
    <source>
        <dbReference type="ARBA" id="ARBA00022571"/>
    </source>
</evidence>
<name>A0ABQ8RQI1_FUSEQ</name>
<dbReference type="CDD" id="cd04263">
    <property type="entry name" value="DUF619-NAGK-FABP"/>
    <property type="match status" value="1"/>
</dbReference>
<reference evidence="9" key="1">
    <citation type="submission" date="2022-09" db="EMBL/GenBank/DDBJ databases">
        <title>Fusarium specimens isolated from Avocado Roots.</title>
        <authorList>
            <person name="Stajich J."/>
            <person name="Roper C."/>
            <person name="Heimlech-Rivalta G."/>
        </authorList>
    </citation>
    <scope>NUCLEOTIDE SEQUENCE</scope>
    <source>
        <strain evidence="9">CF00095</strain>
    </source>
</reference>
<feature type="domain" description="N-acetyltransferase" evidence="8">
    <location>
        <begin position="326"/>
        <end position="479"/>
    </location>
</feature>
<evidence type="ECO:0000256" key="7">
    <source>
        <dbReference type="ARBA" id="ARBA00022840"/>
    </source>
</evidence>
<evidence type="ECO:0000313" key="10">
    <source>
        <dbReference type="Proteomes" id="UP001152024"/>
    </source>
</evidence>
<sequence>MLSATSGVFRAGARRAAPRFAARASVKTAPTTLRFINASASRAFSTTRALASSPDRDRVREIVAQTINSIGSKREGEQYLKLFTSVESQKFAVIKVGGAILTEYLQELTLTLKILFEEQAGIEPQFEEGIRVTDAKTLGVARKLFLEENLKLIDRLDQLGVSARSISGAFIADYLDKDKWQYVGKITKVNKEAIEHSIEAGYIPVLTSMAESEDGHLLNVNADVAAAELARALEPLKVVYLSEKGGLYDGDGEKISVINLDAEFDYLMSQPWCRYGTRLKIREIKDLLDTLPRSSSVAIIHPSDLQKELFTDSGAGTLIRRGDKVQKISSLSEIEDLAKFKQTLVRDRQGMDAEATVDRFVDQLKDNSFDAYYDDGMQCLAVVLPASEERPIATLATLNITKSGWLSNIAENVFASIKKDHPSLVWTVSEEDENLTWFFEKADGTFNRNGNVLFYYGCDLRSEALIPVFEDFKAHGRAMLGEANLESRLRDAAKTTSETLNASQKRN</sequence>
<dbReference type="Gene3D" id="3.40.630.30">
    <property type="match status" value="1"/>
</dbReference>
<keyword evidence="6" id="KW-0418">Kinase</keyword>
<comment type="pathway">
    <text evidence="1">Amino-acid biosynthesis; L-arginine biosynthesis; N(2)-acetyl-L-ornithine from L-glutamate: step 2/4.</text>
</comment>
<keyword evidence="7" id="KW-0067">ATP-binding</keyword>
<keyword evidence="5" id="KW-0547">Nucleotide-binding</keyword>
<protein>
    <recommendedName>
        <fullName evidence="8">N-acetyltransferase domain-containing protein</fullName>
    </recommendedName>
</protein>
<dbReference type="Proteomes" id="UP001152024">
    <property type="component" value="Unassembled WGS sequence"/>
</dbReference>
<organism evidence="9 10">
    <name type="scientific">Fusarium equiseti</name>
    <name type="common">Fusarium scirpi</name>
    <dbReference type="NCBI Taxonomy" id="61235"/>
    <lineage>
        <taxon>Eukaryota</taxon>
        <taxon>Fungi</taxon>
        <taxon>Dikarya</taxon>
        <taxon>Ascomycota</taxon>
        <taxon>Pezizomycotina</taxon>
        <taxon>Sordariomycetes</taxon>
        <taxon>Hypocreomycetidae</taxon>
        <taxon>Hypocreales</taxon>
        <taxon>Nectriaceae</taxon>
        <taxon>Fusarium</taxon>
        <taxon>Fusarium incarnatum-equiseti species complex</taxon>
    </lineage>
</organism>
<gene>
    <name evidence="9" type="ORF">NW768_001418</name>
</gene>
<evidence type="ECO:0000313" key="9">
    <source>
        <dbReference type="EMBL" id="KAJ4140066.1"/>
    </source>
</evidence>
<dbReference type="InterPro" id="IPR001048">
    <property type="entry name" value="Asp/Glu/Uridylate_kinase"/>
</dbReference>
<dbReference type="InterPro" id="IPR006855">
    <property type="entry name" value="Vertebrate-like_GNAT_dom"/>
</dbReference>
<keyword evidence="4" id="KW-0808">Transferase</keyword>
<evidence type="ECO:0000259" key="8">
    <source>
        <dbReference type="PROSITE" id="PS51731"/>
    </source>
</evidence>
<proteinExistence type="predicted"/>
<comment type="caution">
    <text evidence="9">The sequence shown here is derived from an EMBL/GenBank/DDBJ whole genome shotgun (WGS) entry which is preliminary data.</text>
</comment>
<dbReference type="PANTHER" id="PTHR23342">
    <property type="entry name" value="N-ACETYLGLUTAMATE SYNTHASE"/>
    <property type="match status" value="1"/>
</dbReference>
<dbReference type="EMBL" id="JAOQBH010000002">
    <property type="protein sequence ID" value="KAJ4140066.1"/>
    <property type="molecule type" value="Genomic_DNA"/>
</dbReference>
<evidence type="ECO:0000256" key="3">
    <source>
        <dbReference type="ARBA" id="ARBA00022605"/>
    </source>
</evidence>
<evidence type="ECO:0000256" key="6">
    <source>
        <dbReference type="ARBA" id="ARBA00022777"/>
    </source>
</evidence>
<keyword evidence="2" id="KW-0055">Arginine biosynthesis</keyword>